<dbReference type="PANTHER" id="PTHR33361">
    <property type="entry name" value="GLR0591 PROTEIN"/>
    <property type="match status" value="1"/>
</dbReference>
<proteinExistence type="predicted"/>
<dbReference type="PANTHER" id="PTHR33361:SF15">
    <property type="entry name" value="DUF885 FAMILY LIPOPROTEIN"/>
    <property type="match status" value="1"/>
</dbReference>
<dbReference type="EMBL" id="CP155447">
    <property type="protein sequence ID" value="XBH02431.1"/>
    <property type="molecule type" value="Genomic_DNA"/>
</dbReference>
<reference evidence="2" key="1">
    <citation type="submission" date="2024-05" db="EMBL/GenBank/DDBJ databases">
        <title>Planctomycetes of the genus Singulisphaera possess chitinolytic capabilities.</title>
        <authorList>
            <person name="Ivanova A."/>
        </authorList>
    </citation>
    <scope>NUCLEOTIDE SEQUENCE</scope>
    <source>
        <strain evidence="2">Ch08T</strain>
    </source>
</reference>
<protein>
    <submittedName>
        <fullName evidence="2">DUF885 domain-containing protein</fullName>
    </submittedName>
</protein>
<organism evidence="2">
    <name type="scientific">Singulisphaera sp. Ch08</name>
    <dbReference type="NCBI Taxonomy" id="3120278"/>
    <lineage>
        <taxon>Bacteria</taxon>
        <taxon>Pseudomonadati</taxon>
        <taxon>Planctomycetota</taxon>
        <taxon>Planctomycetia</taxon>
        <taxon>Isosphaerales</taxon>
        <taxon>Isosphaeraceae</taxon>
        <taxon>Singulisphaera</taxon>
    </lineage>
</organism>
<gene>
    <name evidence="2" type="ORF">V5E97_29470</name>
</gene>
<evidence type="ECO:0000256" key="1">
    <source>
        <dbReference type="SAM" id="SignalP"/>
    </source>
</evidence>
<sequence>MIRMAVILGTMTVLWNASATFARDLPTSSGEDGKLVSFFKAYLDQAFQDEPLMATRQGDHRFDDTLDDLSPEARAAHVERDRKALDELPRQVTFAKLTRNAQIDFEILRHHLTREIWLAENFRPFEDDPRIYGGYLTESVYLLLTQSTLPKATNLKNAIARMALIPRVVEQAKATIKVPSRVKLETAIQQTKGAIGFYSDELFTLAGEPKGEGELGARAKLIVTALEDYLTFLRDNVLPKATESWRIGKDLFVRKLELELDSGISADEVLAEAQAEAIRVEREMAVIARQLWGTTFPGRPVPPDDADGRRLMTRQVLAELGKDHGAPETLVADARATVAAIKTFIAKHDILPLPEPDQCRVIEMPEFQRGNSVAYLNPAPPLDVRGSSEYAISPPPSDWKPDRVASYLQEYNRSMLKILTIHEAYPGHYVQLEASNLNPSLIRKILSSGTFAEGWAVYTEQMMLDQGFGEGDLALRLHQLKFYLRAVVNAILDHEMHVGEMTDAQAMELLTGRAFQTEGEAVGKIIRSKQSSCQLSTYFVGRTAFHRLRQKVQRDLGDNFQLGRYHEAVLAHGTLPVKYLPELVPASLKAGR</sequence>
<evidence type="ECO:0000313" key="2">
    <source>
        <dbReference type="EMBL" id="XBH02431.1"/>
    </source>
</evidence>
<dbReference type="InterPro" id="IPR010281">
    <property type="entry name" value="DUF885"/>
</dbReference>
<keyword evidence="1" id="KW-0732">Signal</keyword>
<name>A0AAU7CCJ6_9BACT</name>
<dbReference type="Pfam" id="PF05960">
    <property type="entry name" value="DUF885"/>
    <property type="match status" value="1"/>
</dbReference>
<dbReference type="AlphaFoldDB" id="A0AAU7CCJ6"/>
<dbReference type="RefSeq" id="WP_406695174.1">
    <property type="nucleotide sequence ID" value="NZ_CP155447.1"/>
</dbReference>
<feature type="signal peptide" evidence="1">
    <location>
        <begin position="1"/>
        <end position="22"/>
    </location>
</feature>
<feature type="chain" id="PRO_5043504222" evidence="1">
    <location>
        <begin position="23"/>
        <end position="592"/>
    </location>
</feature>
<accession>A0AAU7CCJ6</accession>